<evidence type="ECO:0000259" key="3">
    <source>
        <dbReference type="PROSITE" id="PS50822"/>
    </source>
</evidence>
<keyword evidence="5" id="KW-1185">Reference proteome</keyword>
<proteinExistence type="inferred from homology"/>
<evidence type="ECO:0000313" key="4">
    <source>
        <dbReference type="EMBL" id="ORZ21950.1"/>
    </source>
</evidence>
<dbReference type="InterPro" id="IPR012337">
    <property type="entry name" value="RNaseH-like_sf"/>
</dbReference>
<dbReference type="Gene3D" id="2.170.260.10">
    <property type="entry name" value="paz domain"/>
    <property type="match status" value="1"/>
</dbReference>
<dbReference type="InParanoid" id="A0A1Y2GT34"/>
<dbReference type="InterPro" id="IPR032472">
    <property type="entry name" value="ArgoL2"/>
</dbReference>
<feature type="domain" description="PAZ" evidence="2">
    <location>
        <begin position="219"/>
        <end position="330"/>
    </location>
</feature>
<dbReference type="RefSeq" id="XP_021883201.1">
    <property type="nucleotide sequence ID" value="XM_022023645.1"/>
</dbReference>
<dbReference type="AlphaFoldDB" id="A0A1Y2GT34"/>
<evidence type="ECO:0000256" key="1">
    <source>
        <dbReference type="RuleBase" id="RU361178"/>
    </source>
</evidence>
<protein>
    <submittedName>
        <fullName evidence="4">Piwi domain-domain-containing protein</fullName>
    </submittedName>
</protein>
<dbReference type="PANTHER" id="PTHR22891">
    <property type="entry name" value="EUKARYOTIC TRANSLATION INITIATION FACTOR 2C"/>
    <property type="match status" value="1"/>
</dbReference>
<dbReference type="SMART" id="SM00949">
    <property type="entry name" value="PAZ"/>
    <property type="match status" value="1"/>
</dbReference>
<dbReference type="Gene3D" id="3.30.420.10">
    <property type="entry name" value="Ribonuclease H-like superfamily/Ribonuclease H"/>
    <property type="match status" value="1"/>
</dbReference>
<sequence length="842" mass="94953">MSTLERTEFAVRPSALGDAGRPIRIRANFFEITRLPDINVYHYDVTITKDVPPVVNRRIFTQMLNLFGRSDFEGTKPVFDGRKNMFAARALPFESKTFEISLPDEQPRGGAGRQPDVFKVKIKKAAEINLEELHRFLNGQSSLTANCLTAIMALDVLIRHKPALLYSTVNRSFFTPDGASPLSGGIQVWNGFYQSARPAVGKMLINLDVAATTYYQSGSLLELAVKFLNKRSIDDFRQGFTDRDRDRLEKFLRGLLIRVIHRGDVKRKFKISKLTVTPASRTTFMRDDVKTDVATYFNEVYGRRLSFPFMPCVVTGREVYLPMEICSVIEGQRNIKKLNEKQTADMIKFTCQPPHIRANKIKDGLKLLSFQDNEYMRDFGLRVSTEMIEIQARILPPPNISYHPSSRQANFTPVDGAWNLRDKKVATGATLGSWGVLIFAQEREVPPPQVEGFIRELIVTCIDTGMNIVNKRPPLMYANPEGDIEGSLKTMWLRAGNAVKSQPQLLLCILPNKGVPLYAEIKRVSDTVIGIPTQCIQMSHTRVPKKQYCANVCLKMNVKLGGMNSFLSPQQTPFLAQKPTILFGADVSHPRPGDTTRPSIASLVGSMDSKAARYAATVRVQTAKTETIADLGGMVVELLRTFYQTCGQKPERILFYRDGVSEGQFAEVLRSEVSSVRAACRNLDANYNPTITFVVVQKRHHARFFPMRREEGDRVGNCMPGTVVDKGIVHPTEFDFYLQSHAGLQGTSRPTHYHVLLDENEFSANVLQDFTYKLCHLYARCTRSVSVVPPAYYAHLVAIRARFHSRGEHWSDTEGSEVSERAVDESSYLAVKPELLRVMYFM</sequence>
<dbReference type="InterPro" id="IPR014811">
    <property type="entry name" value="ArgoL1"/>
</dbReference>
<dbReference type="GeneID" id="33565489"/>
<dbReference type="Pfam" id="PF16488">
    <property type="entry name" value="ArgoL2"/>
    <property type="match status" value="1"/>
</dbReference>
<dbReference type="OrthoDB" id="10252740at2759"/>
<dbReference type="Pfam" id="PF08699">
    <property type="entry name" value="ArgoL1"/>
    <property type="match status" value="1"/>
</dbReference>
<dbReference type="InterPro" id="IPR032474">
    <property type="entry name" value="Argonaute_N"/>
</dbReference>
<dbReference type="FunCoup" id="A0A1Y2GT34">
    <property type="interactions" value="259"/>
</dbReference>
<comment type="caution">
    <text evidence="4">The sequence shown here is derived from an EMBL/GenBank/DDBJ whole genome shotgun (WGS) entry which is preliminary data.</text>
</comment>
<evidence type="ECO:0000259" key="2">
    <source>
        <dbReference type="PROSITE" id="PS50821"/>
    </source>
</evidence>
<dbReference type="InterPro" id="IPR036397">
    <property type="entry name" value="RNaseH_sf"/>
</dbReference>
<dbReference type="PROSITE" id="PS50822">
    <property type="entry name" value="PIWI"/>
    <property type="match status" value="1"/>
</dbReference>
<dbReference type="CDD" id="cd04657">
    <property type="entry name" value="Piwi_ago-like"/>
    <property type="match status" value="1"/>
</dbReference>
<dbReference type="Pfam" id="PF16487">
    <property type="entry name" value="ArgoMid"/>
    <property type="match status" value="1"/>
</dbReference>
<dbReference type="InterPro" id="IPR003100">
    <property type="entry name" value="PAZ_dom"/>
</dbReference>
<dbReference type="SMART" id="SM00950">
    <property type="entry name" value="Piwi"/>
    <property type="match status" value="1"/>
</dbReference>
<dbReference type="PROSITE" id="PS50821">
    <property type="entry name" value="PAZ"/>
    <property type="match status" value="1"/>
</dbReference>
<organism evidence="4 5">
    <name type="scientific">Lobosporangium transversale</name>
    <dbReference type="NCBI Taxonomy" id="64571"/>
    <lineage>
        <taxon>Eukaryota</taxon>
        <taxon>Fungi</taxon>
        <taxon>Fungi incertae sedis</taxon>
        <taxon>Mucoromycota</taxon>
        <taxon>Mortierellomycotina</taxon>
        <taxon>Mortierellomycetes</taxon>
        <taxon>Mortierellales</taxon>
        <taxon>Mortierellaceae</taxon>
        <taxon>Lobosporangium</taxon>
    </lineage>
</organism>
<dbReference type="CDD" id="cd02846">
    <property type="entry name" value="PAZ_argonaute_like"/>
    <property type="match status" value="1"/>
</dbReference>
<dbReference type="InterPro" id="IPR045246">
    <property type="entry name" value="Piwi_ago-like"/>
</dbReference>
<dbReference type="GO" id="GO:0003723">
    <property type="term" value="F:RNA binding"/>
    <property type="evidence" value="ECO:0007669"/>
    <property type="project" value="InterPro"/>
</dbReference>
<evidence type="ECO:0000313" key="5">
    <source>
        <dbReference type="Proteomes" id="UP000193648"/>
    </source>
</evidence>
<dbReference type="SUPFAM" id="SSF53098">
    <property type="entry name" value="Ribonuclease H-like"/>
    <property type="match status" value="1"/>
</dbReference>
<dbReference type="Pfam" id="PF02170">
    <property type="entry name" value="PAZ"/>
    <property type="match status" value="1"/>
</dbReference>
<dbReference type="Proteomes" id="UP000193648">
    <property type="component" value="Unassembled WGS sequence"/>
</dbReference>
<dbReference type="InterPro" id="IPR003165">
    <property type="entry name" value="Piwi"/>
</dbReference>
<gene>
    <name evidence="4" type="ORF">BCR41DRAFT_350282</name>
</gene>
<dbReference type="EMBL" id="MCFF01000011">
    <property type="protein sequence ID" value="ORZ21950.1"/>
    <property type="molecule type" value="Genomic_DNA"/>
</dbReference>
<dbReference type="STRING" id="64571.A0A1Y2GT34"/>
<dbReference type="SMART" id="SM01163">
    <property type="entry name" value="DUF1785"/>
    <property type="match status" value="1"/>
</dbReference>
<dbReference type="InterPro" id="IPR032473">
    <property type="entry name" value="Argonaute_Mid_dom"/>
</dbReference>
<name>A0A1Y2GT34_9FUNG</name>
<dbReference type="InterPro" id="IPR036085">
    <property type="entry name" value="PAZ_dom_sf"/>
</dbReference>
<dbReference type="Gene3D" id="3.40.50.2300">
    <property type="match status" value="1"/>
</dbReference>
<comment type="similarity">
    <text evidence="1">Belongs to the argonaute family.</text>
</comment>
<reference evidence="4 5" key="1">
    <citation type="submission" date="2016-07" db="EMBL/GenBank/DDBJ databases">
        <title>Pervasive Adenine N6-methylation of Active Genes in Fungi.</title>
        <authorList>
            <consortium name="DOE Joint Genome Institute"/>
            <person name="Mondo S.J."/>
            <person name="Dannebaum R.O."/>
            <person name="Kuo R.C."/>
            <person name="Labutti K."/>
            <person name="Haridas S."/>
            <person name="Kuo A."/>
            <person name="Salamov A."/>
            <person name="Ahrendt S.R."/>
            <person name="Lipzen A."/>
            <person name="Sullivan W."/>
            <person name="Andreopoulos W.B."/>
            <person name="Clum A."/>
            <person name="Lindquist E."/>
            <person name="Daum C."/>
            <person name="Ramamoorthy G.K."/>
            <person name="Gryganskyi A."/>
            <person name="Culley D."/>
            <person name="Magnuson J.K."/>
            <person name="James T.Y."/>
            <person name="O'Malley M.A."/>
            <person name="Stajich J.E."/>
            <person name="Spatafora J.W."/>
            <person name="Visel A."/>
            <person name="Grigoriev I.V."/>
        </authorList>
    </citation>
    <scope>NUCLEOTIDE SEQUENCE [LARGE SCALE GENOMIC DNA]</scope>
    <source>
        <strain evidence="4 5">NRRL 3116</strain>
    </source>
</reference>
<dbReference type="SUPFAM" id="SSF101690">
    <property type="entry name" value="PAZ domain"/>
    <property type="match status" value="1"/>
</dbReference>
<dbReference type="Pfam" id="PF16486">
    <property type="entry name" value="ArgoN"/>
    <property type="match status" value="1"/>
</dbReference>
<feature type="domain" description="Piwi" evidence="3">
    <location>
        <begin position="505"/>
        <end position="806"/>
    </location>
</feature>
<dbReference type="Pfam" id="PF02171">
    <property type="entry name" value="Piwi"/>
    <property type="match status" value="1"/>
</dbReference>
<accession>A0A1Y2GT34</accession>